<dbReference type="eggNOG" id="COG0414">
    <property type="taxonomic scope" value="Bacteria"/>
</dbReference>
<evidence type="ECO:0000313" key="9">
    <source>
        <dbReference type="EMBL" id="EIC02735.1"/>
    </source>
</evidence>
<dbReference type="CDD" id="cd00560">
    <property type="entry name" value="PanC"/>
    <property type="match status" value="1"/>
</dbReference>
<feature type="binding site" evidence="8">
    <location>
        <position position="59"/>
    </location>
    <ligand>
        <name>(R)-pantoate</name>
        <dbReference type="ChEBI" id="CHEBI:15980"/>
    </ligand>
</feature>
<evidence type="ECO:0000256" key="4">
    <source>
        <dbReference type="ARBA" id="ARBA00022655"/>
    </source>
</evidence>
<feature type="active site" description="Proton donor" evidence="8">
    <location>
        <position position="35"/>
    </location>
</feature>
<evidence type="ECO:0000256" key="3">
    <source>
        <dbReference type="ARBA" id="ARBA00022598"/>
    </source>
</evidence>
<dbReference type="GO" id="GO:0015940">
    <property type="term" value="P:pantothenate biosynthetic process"/>
    <property type="evidence" value="ECO:0007669"/>
    <property type="project" value="UniProtKB-UniRule"/>
</dbReference>
<feature type="binding site" evidence="8">
    <location>
        <begin position="145"/>
        <end position="148"/>
    </location>
    <ligand>
        <name>ATP</name>
        <dbReference type="ChEBI" id="CHEBI:30616"/>
    </ligand>
</feature>
<dbReference type="UniPathway" id="UPA00028">
    <property type="reaction ID" value="UER00005"/>
</dbReference>
<feature type="binding site" evidence="8">
    <location>
        <position position="174"/>
    </location>
    <ligand>
        <name>ATP</name>
        <dbReference type="ChEBI" id="CHEBI:30616"/>
    </ligand>
</feature>
<keyword evidence="3 8" id="KW-0436">Ligase</keyword>
<keyword evidence="4 8" id="KW-0566">Pantothenate biosynthesis</keyword>
<feature type="binding site" evidence="8">
    <location>
        <position position="151"/>
    </location>
    <ligand>
        <name>(R)-pantoate</name>
        <dbReference type="ChEBI" id="CHEBI:15980"/>
    </ligand>
</feature>
<evidence type="ECO:0000256" key="2">
    <source>
        <dbReference type="ARBA" id="ARBA00009256"/>
    </source>
</evidence>
<dbReference type="Pfam" id="PF02569">
    <property type="entry name" value="Pantoate_ligase"/>
    <property type="match status" value="1"/>
</dbReference>
<gene>
    <name evidence="8" type="primary">panC</name>
    <name evidence="9" type="ORF">TresaDRAFT_2230</name>
</gene>
<evidence type="ECO:0000256" key="8">
    <source>
        <dbReference type="HAMAP-Rule" id="MF_00158"/>
    </source>
</evidence>
<dbReference type="InterPro" id="IPR014729">
    <property type="entry name" value="Rossmann-like_a/b/a_fold"/>
</dbReference>
<dbReference type="OrthoDB" id="9773087at2"/>
<dbReference type="EMBL" id="AGRW01000034">
    <property type="protein sequence ID" value="EIC02735.1"/>
    <property type="molecule type" value="Genomic_DNA"/>
</dbReference>
<feature type="binding site" evidence="8">
    <location>
        <begin position="28"/>
        <end position="35"/>
    </location>
    <ligand>
        <name>ATP</name>
        <dbReference type="ChEBI" id="CHEBI:30616"/>
    </ligand>
</feature>
<organism evidence="9 10">
    <name type="scientific">Treponema saccharophilum DSM 2985</name>
    <dbReference type="NCBI Taxonomy" id="907348"/>
    <lineage>
        <taxon>Bacteria</taxon>
        <taxon>Pseudomonadati</taxon>
        <taxon>Spirochaetota</taxon>
        <taxon>Spirochaetia</taxon>
        <taxon>Spirochaetales</taxon>
        <taxon>Treponemataceae</taxon>
        <taxon>Treponema</taxon>
    </lineage>
</organism>
<dbReference type="Gene3D" id="3.40.50.620">
    <property type="entry name" value="HUPs"/>
    <property type="match status" value="1"/>
</dbReference>
<comment type="catalytic activity">
    <reaction evidence="7 8">
        <text>(R)-pantoate + beta-alanine + ATP = (R)-pantothenate + AMP + diphosphate + H(+)</text>
        <dbReference type="Rhea" id="RHEA:10912"/>
        <dbReference type="ChEBI" id="CHEBI:15378"/>
        <dbReference type="ChEBI" id="CHEBI:15980"/>
        <dbReference type="ChEBI" id="CHEBI:29032"/>
        <dbReference type="ChEBI" id="CHEBI:30616"/>
        <dbReference type="ChEBI" id="CHEBI:33019"/>
        <dbReference type="ChEBI" id="CHEBI:57966"/>
        <dbReference type="ChEBI" id="CHEBI:456215"/>
        <dbReference type="EC" id="6.3.2.1"/>
    </reaction>
</comment>
<evidence type="ECO:0000256" key="7">
    <source>
        <dbReference type="ARBA" id="ARBA00048258"/>
    </source>
</evidence>
<comment type="miscellaneous">
    <text evidence="8">The reaction proceeds by a bi uni uni bi ping pong mechanism.</text>
</comment>
<protein>
    <recommendedName>
        <fullName evidence="8">Pantothenate synthetase</fullName>
        <shortName evidence="8">PS</shortName>
        <ecNumber evidence="8">6.3.2.1</ecNumber>
    </recommendedName>
    <alternativeName>
        <fullName evidence="8">Pantoate--beta-alanine ligase</fullName>
    </alternativeName>
    <alternativeName>
        <fullName evidence="8">Pantoate-activating enzyme</fullName>
    </alternativeName>
</protein>
<dbReference type="NCBIfam" id="TIGR00018">
    <property type="entry name" value="panC"/>
    <property type="match status" value="1"/>
</dbReference>
<dbReference type="GO" id="GO:0005829">
    <property type="term" value="C:cytosol"/>
    <property type="evidence" value="ECO:0007669"/>
    <property type="project" value="TreeGrafter"/>
</dbReference>
<keyword evidence="8" id="KW-0963">Cytoplasm</keyword>
<dbReference type="GO" id="GO:0004592">
    <property type="term" value="F:pantoate-beta-alanine ligase activity"/>
    <property type="evidence" value="ECO:0007669"/>
    <property type="project" value="UniProtKB-UniRule"/>
</dbReference>
<evidence type="ECO:0000256" key="1">
    <source>
        <dbReference type="ARBA" id="ARBA00004990"/>
    </source>
</evidence>
<comment type="subcellular location">
    <subcellularLocation>
        <location evidence="8">Cytoplasm</location>
    </subcellularLocation>
</comment>
<dbReference type="RefSeq" id="WP_002702516.1">
    <property type="nucleotide sequence ID" value="NZ_AGRW01000034.1"/>
</dbReference>
<keyword evidence="6 8" id="KW-0067">ATP-binding</keyword>
<comment type="pathway">
    <text evidence="1 8">Cofactor biosynthesis; (R)-pantothenate biosynthesis; (R)-pantothenate from (R)-pantoate and beta-alanine: step 1/1.</text>
</comment>
<sequence>MKIIRTAQELKKIRAENEGKTVGFVPTMGGLHAGHRSLMERNRAENDIAIASVYLNPTQFNDKKDLETYPANFDDDVKLLESVGIDYLFAPTYDVMYPDGYTYKLTETDFSHVLCGATRPGHFDGVLTVVMKLLNIVRPTRAYFGEKDFQQLQLLKGMVSAFFMDVEIVPCPIVREENGLAISSRNRKLSADGIRIAPRLHEILAGSGTIEEKKKSLSEAGFTVDYLEERRGRLFVAAFLEGVRLIDNIPL</sequence>
<reference evidence="9 10" key="1">
    <citation type="submission" date="2011-09" db="EMBL/GenBank/DDBJ databases">
        <title>The draft genome of Treponema saccharophilum DSM 2985.</title>
        <authorList>
            <consortium name="US DOE Joint Genome Institute (JGI-PGF)"/>
            <person name="Lucas S."/>
            <person name="Copeland A."/>
            <person name="Lapidus A."/>
            <person name="Glavina del Rio T."/>
            <person name="Dalin E."/>
            <person name="Tice H."/>
            <person name="Bruce D."/>
            <person name="Goodwin L."/>
            <person name="Pitluck S."/>
            <person name="Peters L."/>
            <person name="Kyrpides N."/>
            <person name="Mavromatis K."/>
            <person name="Ivanova N."/>
            <person name="Markowitz V."/>
            <person name="Cheng J.-F."/>
            <person name="Hugenholtz P."/>
            <person name="Woyke T."/>
            <person name="Wu D."/>
            <person name="Gronow S."/>
            <person name="Wellnitz S."/>
            <person name="Brambilla E."/>
            <person name="Klenk H.-P."/>
            <person name="Eisen J.A."/>
        </authorList>
    </citation>
    <scope>NUCLEOTIDE SEQUENCE [LARGE SCALE GENOMIC DNA]</scope>
    <source>
        <strain evidence="9 10">DSM 2985</strain>
    </source>
</reference>
<comment type="similarity">
    <text evidence="2 8">Belongs to the pantothenate synthetase family.</text>
</comment>
<accession>H7EI56</accession>
<dbReference type="InterPro" id="IPR042176">
    <property type="entry name" value="Pantoate_ligase_C"/>
</dbReference>
<dbReference type="EC" id="6.3.2.1" evidence="8"/>
<dbReference type="HAMAP" id="MF_00158">
    <property type="entry name" value="PanC"/>
    <property type="match status" value="1"/>
</dbReference>
<dbReference type="AlphaFoldDB" id="H7EI56"/>
<dbReference type="SUPFAM" id="SSF52374">
    <property type="entry name" value="Nucleotidylyl transferase"/>
    <property type="match status" value="1"/>
</dbReference>
<keyword evidence="5 8" id="KW-0547">Nucleotide-binding</keyword>
<dbReference type="Proteomes" id="UP000003571">
    <property type="component" value="Unassembled WGS sequence"/>
</dbReference>
<dbReference type="PANTHER" id="PTHR21299">
    <property type="entry name" value="CYTIDYLATE KINASE/PANTOATE-BETA-ALANINE LIGASE"/>
    <property type="match status" value="1"/>
</dbReference>
<comment type="function">
    <text evidence="8">Catalyzes the condensation of pantoate with beta-alanine in an ATP-dependent reaction via a pantoyl-adenylate intermediate.</text>
</comment>
<evidence type="ECO:0000313" key="10">
    <source>
        <dbReference type="Proteomes" id="UP000003571"/>
    </source>
</evidence>
<proteinExistence type="inferred from homology"/>
<dbReference type="InterPro" id="IPR003721">
    <property type="entry name" value="Pantoate_ligase"/>
</dbReference>
<feature type="binding site" evidence="8">
    <location>
        <position position="59"/>
    </location>
    <ligand>
        <name>beta-alanine</name>
        <dbReference type="ChEBI" id="CHEBI:57966"/>
    </ligand>
</feature>
<dbReference type="PATRIC" id="fig|907348.3.peg.490"/>
<evidence type="ECO:0000256" key="5">
    <source>
        <dbReference type="ARBA" id="ARBA00022741"/>
    </source>
</evidence>
<dbReference type="PANTHER" id="PTHR21299:SF1">
    <property type="entry name" value="PANTOATE--BETA-ALANINE LIGASE"/>
    <property type="match status" value="1"/>
</dbReference>
<comment type="caution">
    <text evidence="9">The sequence shown here is derived from an EMBL/GenBank/DDBJ whole genome shotgun (WGS) entry which is preliminary data.</text>
</comment>
<keyword evidence="10" id="KW-1185">Reference proteome</keyword>
<name>H7EI56_9SPIR</name>
<feature type="binding site" evidence="8">
    <location>
        <begin position="182"/>
        <end position="185"/>
    </location>
    <ligand>
        <name>ATP</name>
        <dbReference type="ChEBI" id="CHEBI:30616"/>
    </ligand>
</feature>
<dbReference type="STRING" id="907348.TresaDRAFT_2230"/>
<evidence type="ECO:0000256" key="6">
    <source>
        <dbReference type="ARBA" id="ARBA00022840"/>
    </source>
</evidence>
<dbReference type="Gene3D" id="3.30.1300.10">
    <property type="entry name" value="Pantoate-beta-alanine ligase, C-terminal domain"/>
    <property type="match status" value="1"/>
</dbReference>
<comment type="subunit">
    <text evidence="8">Homodimer.</text>
</comment>
<dbReference type="GO" id="GO:0005524">
    <property type="term" value="F:ATP binding"/>
    <property type="evidence" value="ECO:0007669"/>
    <property type="project" value="UniProtKB-KW"/>
</dbReference>